<gene>
    <name evidence="2" type="ORF">HNQ81_000892</name>
</gene>
<comment type="caution">
    <text evidence="2">The sequence shown here is derived from an EMBL/GenBank/DDBJ whole genome shotgun (WGS) entry which is preliminary data.</text>
</comment>
<dbReference type="AlphaFoldDB" id="A0A840V0D8"/>
<dbReference type="Proteomes" id="UP000539642">
    <property type="component" value="Unassembled WGS sequence"/>
</dbReference>
<protein>
    <submittedName>
        <fullName evidence="2">Putative RNase H-like HicB family nuclease</fullName>
    </submittedName>
</protein>
<accession>A0A840V0D8</accession>
<evidence type="ECO:0000313" key="2">
    <source>
        <dbReference type="EMBL" id="MBB5347179.1"/>
    </source>
</evidence>
<evidence type="ECO:0000259" key="1">
    <source>
        <dbReference type="Pfam" id="PF15919"/>
    </source>
</evidence>
<dbReference type="RefSeq" id="WP_183348716.1">
    <property type="nucleotide sequence ID" value="NZ_JACHEO010000003.1"/>
</dbReference>
<keyword evidence="3" id="KW-1185">Reference proteome</keyword>
<organism evidence="2 3">
    <name type="scientific">Desulfoprunum benzoelyticum</name>
    <dbReference type="NCBI Taxonomy" id="1506996"/>
    <lineage>
        <taxon>Bacteria</taxon>
        <taxon>Pseudomonadati</taxon>
        <taxon>Thermodesulfobacteriota</taxon>
        <taxon>Desulfobulbia</taxon>
        <taxon>Desulfobulbales</taxon>
        <taxon>Desulfobulbaceae</taxon>
        <taxon>Desulfoprunum</taxon>
    </lineage>
</organism>
<dbReference type="InterPro" id="IPR035069">
    <property type="entry name" value="TTHA1013/TTHA0281-like"/>
</dbReference>
<dbReference type="Gene3D" id="3.30.160.250">
    <property type="match status" value="1"/>
</dbReference>
<dbReference type="PANTHER" id="PTHR34504:SF2">
    <property type="entry name" value="UPF0150 PROTEIN SSL0259"/>
    <property type="match status" value="1"/>
</dbReference>
<feature type="domain" description="HicB-like antitoxin of toxin-antitoxin system" evidence="1">
    <location>
        <begin position="3"/>
        <end position="126"/>
    </location>
</feature>
<dbReference type="InterPro" id="IPR051404">
    <property type="entry name" value="TA_system_antitoxin"/>
</dbReference>
<dbReference type="PANTHER" id="PTHR34504">
    <property type="entry name" value="ANTITOXIN HICB"/>
    <property type="match status" value="1"/>
</dbReference>
<sequence>MKYPIAIEEGSETTAFGVVVPDLPGCFSAGDTMDEAVENSREAIALWIEAALDAGETIPAPGRLADHVHNSEYAGMVWAIVDIDSALLDDKTERINISVPRRVLSRIDRYVSARGETRSGFLVNAALERIAHGC</sequence>
<dbReference type="Pfam" id="PF15919">
    <property type="entry name" value="HicB_lk_antitox"/>
    <property type="match status" value="1"/>
</dbReference>
<name>A0A840V0D8_9BACT</name>
<evidence type="ECO:0000313" key="3">
    <source>
        <dbReference type="Proteomes" id="UP000539642"/>
    </source>
</evidence>
<dbReference type="EMBL" id="JACHEO010000003">
    <property type="protein sequence ID" value="MBB5347179.1"/>
    <property type="molecule type" value="Genomic_DNA"/>
</dbReference>
<proteinExistence type="predicted"/>
<dbReference type="SUPFAM" id="SSF143100">
    <property type="entry name" value="TTHA1013/TTHA0281-like"/>
    <property type="match status" value="1"/>
</dbReference>
<dbReference type="InterPro" id="IPR031807">
    <property type="entry name" value="HicB-like"/>
</dbReference>
<reference evidence="2 3" key="1">
    <citation type="submission" date="2020-08" db="EMBL/GenBank/DDBJ databases">
        <title>Genomic Encyclopedia of Type Strains, Phase IV (KMG-IV): sequencing the most valuable type-strain genomes for metagenomic binning, comparative biology and taxonomic classification.</title>
        <authorList>
            <person name="Goeker M."/>
        </authorList>
    </citation>
    <scope>NUCLEOTIDE SEQUENCE [LARGE SCALE GENOMIC DNA]</scope>
    <source>
        <strain evidence="2 3">DSM 28570</strain>
    </source>
</reference>